<keyword evidence="2" id="KW-0812">Transmembrane</keyword>
<reference evidence="4" key="1">
    <citation type="submission" date="2016-11" db="EMBL/GenBank/DDBJ databases">
        <authorList>
            <person name="Jaros S."/>
            <person name="Januszkiewicz K."/>
            <person name="Wedrychowicz H."/>
        </authorList>
    </citation>
    <scope>NUCLEOTIDE SEQUENCE [LARGE SCALE GENOMIC DNA]</scope>
    <source>
        <strain evidence="4">DSM 4029</strain>
    </source>
</reference>
<dbReference type="RefSeq" id="WP_021659228.1">
    <property type="nucleotide sequence ID" value="NZ_FQVY01000001.1"/>
</dbReference>
<evidence type="ECO:0000313" key="3">
    <source>
        <dbReference type="EMBL" id="SHF73492.1"/>
    </source>
</evidence>
<keyword evidence="2" id="KW-1133">Transmembrane helix</keyword>
<evidence type="ECO:0000256" key="2">
    <source>
        <dbReference type="SAM" id="Phobius"/>
    </source>
</evidence>
<organism evidence="3 4">
    <name type="scientific">Bittarella massiliensis</name>
    <name type="common">ex Durand et al. 2017</name>
    <dbReference type="NCBI Taxonomy" id="1720313"/>
    <lineage>
        <taxon>Bacteria</taxon>
        <taxon>Bacillati</taxon>
        <taxon>Bacillota</taxon>
        <taxon>Clostridia</taxon>
        <taxon>Eubacteriales</taxon>
        <taxon>Oscillospiraceae</taxon>
        <taxon>Bittarella (ex Durand et al. 2017)</taxon>
    </lineage>
</organism>
<dbReference type="EMBL" id="FQVY01000001">
    <property type="protein sequence ID" value="SHF73492.1"/>
    <property type="molecule type" value="Genomic_DNA"/>
</dbReference>
<protein>
    <submittedName>
        <fullName evidence="3">Uncharacterized protein</fullName>
    </submittedName>
</protein>
<proteinExistence type="predicted"/>
<dbReference type="Proteomes" id="UP000184089">
    <property type="component" value="Unassembled WGS sequence"/>
</dbReference>
<sequence>MKIEKIAAVVLGLLVAVFFIIYFTLPEQGEQIYIPQETSVPEEIEIPEGYQRVDNYSDVYYTETEDGYRYLWLVQFSDGSYGWQEVDGNGNLIFPNRGTEEAPSEEAPSEEASPAGEAEESSPDSSENVETEPASE</sequence>
<feature type="transmembrane region" description="Helical" evidence="2">
    <location>
        <begin position="6"/>
        <end position="25"/>
    </location>
</feature>
<accession>A0AAQ1RV12</accession>
<evidence type="ECO:0000256" key="1">
    <source>
        <dbReference type="SAM" id="MobiDB-lite"/>
    </source>
</evidence>
<gene>
    <name evidence="3" type="ORF">SAMN05444424_0500</name>
</gene>
<keyword evidence="2" id="KW-0472">Membrane</keyword>
<name>A0AAQ1RV12_9FIRM</name>
<evidence type="ECO:0000313" key="4">
    <source>
        <dbReference type="Proteomes" id="UP000184089"/>
    </source>
</evidence>
<feature type="compositionally biased region" description="Acidic residues" evidence="1">
    <location>
        <begin position="117"/>
        <end position="136"/>
    </location>
</feature>
<feature type="region of interest" description="Disordered" evidence="1">
    <location>
        <begin position="90"/>
        <end position="136"/>
    </location>
</feature>
<dbReference type="AlphaFoldDB" id="A0AAQ1RV12"/>
<comment type="caution">
    <text evidence="3">The sequence shown here is derived from an EMBL/GenBank/DDBJ whole genome shotgun (WGS) entry which is preliminary data.</text>
</comment>